<organism evidence="3 4">
    <name type="scientific">Heterodera schachtii</name>
    <name type="common">Sugarbeet cyst nematode worm</name>
    <name type="synonym">Tylenchus schachtii</name>
    <dbReference type="NCBI Taxonomy" id="97005"/>
    <lineage>
        <taxon>Eukaryota</taxon>
        <taxon>Metazoa</taxon>
        <taxon>Ecdysozoa</taxon>
        <taxon>Nematoda</taxon>
        <taxon>Chromadorea</taxon>
        <taxon>Rhabditida</taxon>
        <taxon>Tylenchina</taxon>
        <taxon>Tylenchomorpha</taxon>
        <taxon>Tylenchoidea</taxon>
        <taxon>Heteroderidae</taxon>
        <taxon>Heteroderinae</taxon>
        <taxon>Heterodera</taxon>
    </lineage>
</organism>
<feature type="compositionally biased region" description="Pro residues" evidence="1">
    <location>
        <begin position="32"/>
        <end position="47"/>
    </location>
</feature>
<dbReference type="Pfam" id="PF01549">
    <property type="entry name" value="ShK"/>
    <property type="match status" value="2"/>
</dbReference>
<dbReference type="InterPro" id="IPR003582">
    <property type="entry name" value="ShKT_dom"/>
</dbReference>
<dbReference type="Proteomes" id="UP001620645">
    <property type="component" value="Unassembled WGS sequence"/>
</dbReference>
<protein>
    <recommendedName>
        <fullName evidence="2">ShKT domain-containing protein</fullName>
    </recommendedName>
</protein>
<name>A0ABD2IVE1_HETSC</name>
<evidence type="ECO:0000313" key="3">
    <source>
        <dbReference type="EMBL" id="KAL3077298.1"/>
    </source>
</evidence>
<evidence type="ECO:0000256" key="1">
    <source>
        <dbReference type="SAM" id="MobiDB-lite"/>
    </source>
</evidence>
<dbReference type="EMBL" id="JBICCN010000327">
    <property type="protein sequence ID" value="KAL3077298.1"/>
    <property type="molecule type" value="Genomic_DNA"/>
</dbReference>
<evidence type="ECO:0000313" key="4">
    <source>
        <dbReference type="Proteomes" id="UP001620645"/>
    </source>
</evidence>
<proteinExistence type="predicted"/>
<feature type="domain" description="ShKT" evidence="2">
    <location>
        <begin position="129"/>
        <end position="165"/>
    </location>
</feature>
<keyword evidence="4" id="KW-1185">Reference proteome</keyword>
<gene>
    <name evidence="3" type="ORF">niasHS_013287</name>
</gene>
<comment type="caution">
    <text evidence="3">The sequence shown here is derived from an EMBL/GenBank/DDBJ whole genome shotgun (WGS) entry which is preliminary data.</text>
</comment>
<feature type="region of interest" description="Disordered" evidence="1">
    <location>
        <begin position="31"/>
        <end position="52"/>
    </location>
</feature>
<accession>A0ABD2IVE1</accession>
<evidence type="ECO:0000259" key="2">
    <source>
        <dbReference type="Pfam" id="PF01549"/>
    </source>
</evidence>
<reference evidence="3 4" key="1">
    <citation type="submission" date="2024-10" db="EMBL/GenBank/DDBJ databases">
        <authorList>
            <person name="Kim D."/>
        </authorList>
    </citation>
    <scope>NUCLEOTIDE SEQUENCE [LARGE SCALE GENOMIC DNA]</scope>
    <source>
        <strain evidence="3">Taebaek</strain>
    </source>
</reference>
<sequence>MIYQQKVSRNEKQHKTLAGDELLLLRNWSSPRPSPHFSPLSTVPPPPRPRRPRFRFRFVRPRPRPRGRFVSARGALFRFQCSKKNDTNESFCHSKCPDVHRWTAGVRAIPSLSQDCPNSCGLCGNSTVCMDRDTRCHLYKRRFCRGRLYSYDWKRIFCGRTCGLC</sequence>
<dbReference type="AlphaFoldDB" id="A0ABD2IVE1"/>
<feature type="domain" description="ShKT" evidence="2">
    <location>
        <begin position="112"/>
        <end position="123"/>
    </location>
</feature>